<gene>
    <name evidence="5" type="ORF">Vau01_037470</name>
</gene>
<evidence type="ECO:0000256" key="1">
    <source>
        <dbReference type="ARBA" id="ARBA00004401"/>
    </source>
</evidence>
<dbReference type="GO" id="GO:0004252">
    <property type="term" value="F:serine-type endopeptidase activity"/>
    <property type="evidence" value="ECO:0007669"/>
    <property type="project" value="InterPro"/>
</dbReference>
<dbReference type="GO" id="GO:0006465">
    <property type="term" value="P:signal peptide processing"/>
    <property type="evidence" value="ECO:0007669"/>
    <property type="project" value="InterPro"/>
</dbReference>
<reference evidence="5" key="1">
    <citation type="submission" date="2021-01" db="EMBL/GenBank/DDBJ databases">
        <title>Whole genome shotgun sequence of Virgisporangium aurantiacum NBRC 16421.</title>
        <authorList>
            <person name="Komaki H."/>
            <person name="Tamura T."/>
        </authorList>
    </citation>
    <scope>NUCLEOTIDE SEQUENCE</scope>
    <source>
        <strain evidence="5">NBRC 16421</strain>
    </source>
</reference>
<sequence length="161" mass="17220">MTGLIAVAILTIAAGTVYAVRRRYLVVTVVGPSMTPTFHDGDRVLVRRRDGLRCRTGDVVVLRAPEQPGWRDRPPEWHLKRVAAVAGEPVPAAVERACGQPSGSPVPADHLVVLGDNVVSYDSRSWGFLPADRVLGAVLRRLTKGRGEPGTAGAPRTRSAA</sequence>
<dbReference type="InterPro" id="IPR019533">
    <property type="entry name" value="Peptidase_S26"/>
</dbReference>
<dbReference type="Gene3D" id="2.10.109.10">
    <property type="entry name" value="Umud Fragment, subunit A"/>
    <property type="match status" value="1"/>
</dbReference>
<evidence type="ECO:0000256" key="2">
    <source>
        <dbReference type="ARBA" id="ARBA00009370"/>
    </source>
</evidence>
<name>A0A8J4DZZ6_9ACTN</name>
<dbReference type="EMBL" id="BOPG01000024">
    <property type="protein sequence ID" value="GIJ56231.1"/>
    <property type="molecule type" value="Genomic_DNA"/>
</dbReference>
<dbReference type="Proteomes" id="UP000612585">
    <property type="component" value="Unassembled WGS sequence"/>
</dbReference>
<keyword evidence="6" id="KW-1185">Reference proteome</keyword>
<dbReference type="CDD" id="cd06530">
    <property type="entry name" value="S26_SPase_I"/>
    <property type="match status" value="1"/>
</dbReference>
<accession>A0A8J4DZZ6</accession>
<proteinExistence type="inferred from homology"/>
<dbReference type="SUPFAM" id="SSF51306">
    <property type="entry name" value="LexA/Signal peptidase"/>
    <property type="match status" value="1"/>
</dbReference>
<evidence type="ECO:0000313" key="6">
    <source>
        <dbReference type="Proteomes" id="UP000612585"/>
    </source>
</evidence>
<dbReference type="RefSeq" id="WP_239151690.1">
    <property type="nucleotide sequence ID" value="NZ_BOPG01000024.1"/>
</dbReference>
<dbReference type="PANTHER" id="PTHR43390">
    <property type="entry name" value="SIGNAL PEPTIDASE I"/>
    <property type="match status" value="1"/>
</dbReference>
<dbReference type="Pfam" id="PF10502">
    <property type="entry name" value="Peptidase_S26"/>
    <property type="match status" value="2"/>
</dbReference>
<comment type="subcellular location">
    <subcellularLocation>
        <location evidence="1">Cell membrane</location>
        <topology evidence="1">Single-pass type II membrane protein</topology>
    </subcellularLocation>
</comment>
<comment type="similarity">
    <text evidence="2">Belongs to the peptidase S26 family.</text>
</comment>
<evidence type="ECO:0000256" key="3">
    <source>
        <dbReference type="PIRSR" id="PIRSR600223-1"/>
    </source>
</evidence>
<dbReference type="PANTHER" id="PTHR43390:SF1">
    <property type="entry name" value="CHLOROPLAST PROCESSING PEPTIDASE"/>
    <property type="match status" value="1"/>
</dbReference>
<dbReference type="InterPro" id="IPR036286">
    <property type="entry name" value="LexA/Signal_pep-like_sf"/>
</dbReference>
<feature type="domain" description="Peptidase S26" evidence="4">
    <location>
        <begin position="8"/>
        <end position="90"/>
    </location>
</feature>
<feature type="domain" description="Peptidase S26" evidence="4">
    <location>
        <begin position="104"/>
        <end position="138"/>
    </location>
</feature>
<evidence type="ECO:0000259" key="4">
    <source>
        <dbReference type="Pfam" id="PF10502"/>
    </source>
</evidence>
<dbReference type="GO" id="GO:0005886">
    <property type="term" value="C:plasma membrane"/>
    <property type="evidence" value="ECO:0007669"/>
    <property type="project" value="UniProtKB-SubCell"/>
</dbReference>
<protein>
    <recommendedName>
        <fullName evidence="4">Peptidase S26 domain-containing protein</fullName>
    </recommendedName>
</protein>
<comment type="caution">
    <text evidence="5">The sequence shown here is derived from an EMBL/GenBank/DDBJ whole genome shotgun (WGS) entry which is preliminary data.</text>
</comment>
<organism evidence="5 6">
    <name type="scientific">Virgisporangium aurantiacum</name>
    <dbReference type="NCBI Taxonomy" id="175570"/>
    <lineage>
        <taxon>Bacteria</taxon>
        <taxon>Bacillati</taxon>
        <taxon>Actinomycetota</taxon>
        <taxon>Actinomycetes</taxon>
        <taxon>Micromonosporales</taxon>
        <taxon>Micromonosporaceae</taxon>
        <taxon>Virgisporangium</taxon>
    </lineage>
</organism>
<dbReference type="InterPro" id="IPR000223">
    <property type="entry name" value="Pept_S26A_signal_pept_1"/>
</dbReference>
<dbReference type="AlphaFoldDB" id="A0A8J4DZZ6"/>
<feature type="active site" evidence="3">
    <location>
        <position position="80"/>
    </location>
</feature>
<feature type="active site" evidence="3">
    <location>
        <position position="33"/>
    </location>
</feature>
<evidence type="ECO:0000313" key="5">
    <source>
        <dbReference type="EMBL" id="GIJ56231.1"/>
    </source>
</evidence>